<evidence type="ECO:0000313" key="2">
    <source>
        <dbReference type="Proteomes" id="UP000693942"/>
    </source>
</evidence>
<dbReference type="EMBL" id="JAELUR010000015">
    <property type="protein sequence ID" value="KAG7423405.1"/>
    <property type="molecule type" value="Genomic_DNA"/>
</dbReference>
<name>A0A8J5PP41_FUSOX</name>
<organism evidence="1 2">
    <name type="scientific">Fusarium oxysporum f. sp. raphani</name>
    <dbReference type="NCBI Taxonomy" id="96318"/>
    <lineage>
        <taxon>Eukaryota</taxon>
        <taxon>Fungi</taxon>
        <taxon>Dikarya</taxon>
        <taxon>Ascomycota</taxon>
        <taxon>Pezizomycotina</taxon>
        <taxon>Sordariomycetes</taxon>
        <taxon>Hypocreomycetidae</taxon>
        <taxon>Hypocreales</taxon>
        <taxon>Nectriaceae</taxon>
        <taxon>Fusarium</taxon>
        <taxon>Fusarium oxysporum species complex</taxon>
    </lineage>
</organism>
<evidence type="ECO:0000313" key="1">
    <source>
        <dbReference type="EMBL" id="KAG7423405.1"/>
    </source>
</evidence>
<reference evidence="1" key="1">
    <citation type="submission" date="2021-04" db="EMBL/GenBank/DDBJ databases">
        <title>First draft genome resource for Brassicaceae pathogens Fusarium oxysporum f. sp. raphani and Fusarium oxysporum f. sp. rapae.</title>
        <authorList>
            <person name="Asai S."/>
        </authorList>
    </citation>
    <scope>NUCLEOTIDE SEQUENCE</scope>
    <source>
        <strain evidence="1">Tf1262</strain>
    </source>
</reference>
<accession>A0A8J5PP41</accession>
<dbReference type="Proteomes" id="UP000693942">
    <property type="component" value="Unassembled WGS sequence"/>
</dbReference>
<protein>
    <submittedName>
        <fullName evidence="1">Uncharacterized protein</fullName>
    </submittedName>
</protein>
<gene>
    <name evidence="1" type="ORF">Forpi1262_v015499</name>
</gene>
<dbReference type="AlphaFoldDB" id="A0A8J5PP41"/>
<comment type="caution">
    <text evidence="1">The sequence shown here is derived from an EMBL/GenBank/DDBJ whole genome shotgun (WGS) entry which is preliminary data.</text>
</comment>
<sequence length="86" mass="9362">MLGYGYGHAIAIRLGKIAYAVIIRRKDEHPSRRSRQTLLSSQYPAAAAAAKAHRATFAYNARTALARVFASPSTIVPPTPPSRERA</sequence>
<proteinExistence type="predicted"/>